<gene>
    <name evidence="3" type="ORF">V6N11_035224</name>
</gene>
<organism evidence="3 4">
    <name type="scientific">Hibiscus sabdariffa</name>
    <name type="common">roselle</name>
    <dbReference type="NCBI Taxonomy" id="183260"/>
    <lineage>
        <taxon>Eukaryota</taxon>
        <taxon>Viridiplantae</taxon>
        <taxon>Streptophyta</taxon>
        <taxon>Embryophyta</taxon>
        <taxon>Tracheophyta</taxon>
        <taxon>Spermatophyta</taxon>
        <taxon>Magnoliopsida</taxon>
        <taxon>eudicotyledons</taxon>
        <taxon>Gunneridae</taxon>
        <taxon>Pentapetalae</taxon>
        <taxon>rosids</taxon>
        <taxon>malvids</taxon>
        <taxon>Malvales</taxon>
        <taxon>Malvaceae</taxon>
        <taxon>Malvoideae</taxon>
        <taxon>Hibiscus</taxon>
    </lineage>
</organism>
<evidence type="ECO:0000313" key="4">
    <source>
        <dbReference type="Proteomes" id="UP001396334"/>
    </source>
</evidence>
<sequence length="354" mass="39766">MLQSWGSSIKKQRRKIKTDLEQRLRKLENTYPDDEILAELVDVKLGLNMEADKEESNWEQRARANWLLKGIYSPKSGYKLLMQEHTHIFVSDTEVQHSIFHSLYSKLWGLNPPVKCKIFFWRLLNNFLPTFANLQYKRVQVRNTCPLCESAAESTDHLLFLCPFTKQVLSSVGLPHPLHIIAHYIKMSLLNKLIYEGSICSIPTTSTFIQAFILEIDSLVEVSALKPVPKKAKWFPPDSNSIKLNFDASFNSSTNSSVTGIVARNSQGLVMAACTFPHSAVADGFTAEALACETAVTFATDLGFRSIQVEGDSLSIIKKLNVATMDRSLISPIISDIQILRGSFDNITFSFAGR</sequence>
<dbReference type="Pfam" id="PF13456">
    <property type="entry name" value="RVT_3"/>
    <property type="match status" value="1"/>
</dbReference>
<dbReference type="InterPro" id="IPR036397">
    <property type="entry name" value="RNaseH_sf"/>
</dbReference>
<evidence type="ECO:0000259" key="2">
    <source>
        <dbReference type="Pfam" id="PF13966"/>
    </source>
</evidence>
<accession>A0ABR2QZQ8</accession>
<dbReference type="InterPro" id="IPR044730">
    <property type="entry name" value="RNase_H-like_dom_plant"/>
</dbReference>
<comment type="caution">
    <text evidence="3">The sequence shown here is derived from an EMBL/GenBank/DDBJ whole genome shotgun (WGS) entry which is preliminary data.</text>
</comment>
<dbReference type="PANTHER" id="PTHR47074">
    <property type="entry name" value="BNAC02G40300D PROTEIN"/>
    <property type="match status" value="1"/>
</dbReference>
<feature type="domain" description="RNase H type-1" evidence="1">
    <location>
        <begin position="245"/>
        <end position="354"/>
    </location>
</feature>
<protein>
    <recommendedName>
        <fullName evidence="5">Reverse transcriptase zinc-binding domain-containing protein</fullName>
    </recommendedName>
</protein>
<evidence type="ECO:0008006" key="5">
    <source>
        <dbReference type="Google" id="ProtNLM"/>
    </source>
</evidence>
<evidence type="ECO:0000313" key="3">
    <source>
        <dbReference type="EMBL" id="KAK9006179.1"/>
    </source>
</evidence>
<proteinExistence type="predicted"/>
<dbReference type="Gene3D" id="3.30.420.10">
    <property type="entry name" value="Ribonuclease H-like superfamily/Ribonuclease H"/>
    <property type="match status" value="1"/>
</dbReference>
<dbReference type="EMBL" id="JBBPBN010000029">
    <property type="protein sequence ID" value="KAK9006179.1"/>
    <property type="molecule type" value="Genomic_DNA"/>
</dbReference>
<feature type="domain" description="Reverse transcriptase zinc-binding" evidence="2">
    <location>
        <begin position="72"/>
        <end position="168"/>
    </location>
</feature>
<dbReference type="Proteomes" id="UP001396334">
    <property type="component" value="Unassembled WGS sequence"/>
</dbReference>
<name>A0ABR2QZQ8_9ROSI</name>
<dbReference type="Pfam" id="PF13966">
    <property type="entry name" value="zf-RVT"/>
    <property type="match status" value="1"/>
</dbReference>
<dbReference type="InterPro" id="IPR012337">
    <property type="entry name" value="RNaseH-like_sf"/>
</dbReference>
<dbReference type="InterPro" id="IPR002156">
    <property type="entry name" value="RNaseH_domain"/>
</dbReference>
<evidence type="ECO:0000259" key="1">
    <source>
        <dbReference type="Pfam" id="PF13456"/>
    </source>
</evidence>
<reference evidence="3 4" key="1">
    <citation type="journal article" date="2024" name="G3 (Bethesda)">
        <title>Genome assembly of Hibiscus sabdariffa L. provides insights into metabolisms of medicinal natural products.</title>
        <authorList>
            <person name="Kim T."/>
        </authorList>
    </citation>
    <scope>NUCLEOTIDE SEQUENCE [LARGE SCALE GENOMIC DNA]</scope>
    <source>
        <strain evidence="3">TK-2024</strain>
        <tissue evidence="3">Old leaves</tissue>
    </source>
</reference>
<keyword evidence="4" id="KW-1185">Reference proteome</keyword>
<dbReference type="InterPro" id="IPR052929">
    <property type="entry name" value="RNase_H-like_EbsB-rel"/>
</dbReference>
<dbReference type="PANTHER" id="PTHR47074:SF61">
    <property type="entry name" value="RNASE H TYPE-1 DOMAIN-CONTAINING PROTEIN"/>
    <property type="match status" value="1"/>
</dbReference>
<dbReference type="CDD" id="cd06222">
    <property type="entry name" value="RNase_H_like"/>
    <property type="match status" value="1"/>
</dbReference>
<dbReference type="SUPFAM" id="SSF53098">
    <property type="entry name" value="Ribonuclease H-like"/>
    <property type="match status" value="1"/>
</dbReference>
<dbReference type="InterPro" id="IPR026960">
    <property type="entry name" value="RVT-Znf"/>
</dbReference>